<feature type="transmembrane region" description="Helical" evidence="7">
    <location>
        <begin position="126"/>
        <end position="146"/>
    </location>
</feature>
<evidence type="ECO:0000256" key="6">
    <source>
        <dbReference type="ARBA" id="ARBA00023315"/>
    </source>
</evidence>
<evidence type="ECO:0000256" key="1">
    <source>
        <dbReference type="ARBA" id="ARBA00004141"/>
    </source>
</evidence>
<feature type="domain" description="Palmitoyltransferase DHHC" evidence="8">
    <location>
        <begin position="80"/>
        <end position="227"/>
    </location>
</feature>
<feature type="transmembrane region" description="Helical" evidence="7">
    <location>
        <begin position="6"/>
        <end position="24"/>
    </location>
</feature>
<evidence type="ECO:0000259" key="8">
    <source>
        <dbReference type="Pfam" id="PF01529"/>
    </source>
</evidence>
<dbReference type="OMA" id="YRIPYIR"/>
<keyword evidence="10" id="KW-1185">Reference proteome</keyword>
<feature type="non-terminal residue" evidence="9">
    <location>
        <position position="230"/>
    </location>
</feature>
<evidence type="ECO:0000256" key="2">
    <source>
        <dbReference type="ARBA" id="ARBA00022679"/>
    </source>
</evidence>
<dbReference type="GeneID" id="8855378"/>
<evidence type="ECO:0000313" key="9">
    <source>
        <dbReference type="EMBL" id="EFC50764.1"/>
    </source>
</evidence>
<feature type="transmembrane region" description="Helical" evidence="7">
    <location>
        <begin position="187"/>
        <end position="209"/>
    </location>
</feature>
<dbReference type="STRING" id="5762.D2UYB6"/>
<feature type="transmembrane region" description="Helical" evidence="7">
    <location>
        <begin position="36"/>
        <end position="54"/>
    </location>
</feature>
<evidence type="ECO:0000256" key="5">
    <source>
        <dbReference type="ARBA" id="ARBA00023136"/>
    </source>
</evidence>
<comment type="similarity">
    <text evidence="7">Belongs to the DHHC palmitoyltransferase family.</text>
</comment>
<dbReference type="GO" id="GO:0005783">
    <property type="term" value="C:endoplasmic reticulum"/>
    <property type="evidence" value="ECO:0007669"/>
    <property type="project" value="TreeGrafter"/>
</dbReference>
<dbReference type="Pfam" id="PF01529">
    <property type="entry name" value="DHHC"/>
    <property type="match status" value="1"/>
</dbReference>
<keyword evidence="5 7" id="KW-0472">Membrane</keyword>
<dbReference type="AlphaFoldDB" id="D2UYB6"/>
<accession>D2UYB6</accession>
<evidence type="ECO:0000256" key="4">
    <source>
        <dbReference type="ARBA" id="ARBA00022989"/>
    </source>
</evidence>
<dbReference type="FunCoup" id="D2UYB6">
    <property type="interactions" value="224"/>
</dbReference>
<dbReference type="GO" id="GO:0019706">
    <property type="term" value="F:protein-cysteine S-palmitoyltransferase activity"/>
    <property type="evidence" value="ECO:0007669"/>
    <property type="project" value="UniProtKB-EC"/>
</dbReference>
<reference evidence="9 10" key="1">
    <citation type="journal article" date="2010" name="Cell">
        <title>The genome of Naegleria gruberi illuminates early eukaryotic versatility.</title>
        <authorList>
            <person name="Fritz-Laylin L.K."/>
            <person name="Prochnik S.E."/>
            <person name="Ginger M.L."/>
            <person name="Dacks J.B."/>
            <person name="Carpenter M.L."/>
            <person name="Field M.C."/>
            <person name="Kuo A."/>
            <person name="Paredez A."/>
            <person name="Chapman J."/>
            <person name="Pham J."/>
            <person name="Shu S."/>
            <person name="Neupane R."/>
            <person name="Cipriano M."/>
            <person name="Mancuso J."/>
            <person name="Tu H."/>
            <person name="Salamov A."/>
            <person name="Lindquist E."/>
            <person name="Shapiro H."/>
            <person name="Lucas S."/>
            <person name="Grigoriev I.V."/>
            <person name="Cande W.Z."/>
            <person name="Fulton C."/>
            <person name="Rokhsar D.S."/>
            <person name="Dawson S.C."/>
        </authorList>
    </citation>
    <scope>NUCLEOTIDE SEQUENCE [LARGE SCALE GENOMIC DNA]</scope>
    <source>
        <strain evidence="9 10">NEG-M</strain>
    </source>
</reference>
<dbReference type="EMBL" id="GG738845">
    <property type="protein sequence ID" value="EFC50764.1"/>
    <property type="molecule type" value="Genomic_DNA"/>
</dbReference>
<dbReference type="PANTHER" id="PTHR22883">
    <property type="entry name" value="ZINC FINGER DHHC DOMAIN CONTAINING PROTEIN"/>
    <property type="match status" value="1"/>
</dbReference>
<comment type="subcellular location">
    <subcellularLocation>
        <location evidence="1">Membrane</location>
        <topology evidence="1">Multi-pass membrane protein</topology>
    </subcellularLocation>
</comment>
<keyword evidence="2 7" id="KW-0808">Transferase</keyword>
<proteinExistence type="inferred from homology"/>
<dbReference type="KEGG" id="ngr:NAEGRDRAFT_3070"/>
<feature type="non-terminal residue" evidence="9">
    <location>
        <position position="1"/>
    </location>
</feature>
<evidence type="ECO:0000256" key="3">
    <source>
        <dbReference type="ARBA" id="ARBA00022692"/>
    </source>
</evidence>
<dbReference type="Proteomes" id="UP000006671">
    <property type="component" value="Unassembled WGS sequence"/>
</dbReference>
<dbReference type="InterPro" id="IPR001594">
    <property type="entry name" value="Palmitoyltrfase_DHHC"/>
</dbReference>
<gene>
    <name evidence="9" type="ORF">NAEGRDRAFT_3070</name>
</gene>
<dbReference type="EC" id="2.3.1.225" evidence="7"/>
<evidence type="ECO:0000313" key="10">
    <source>
        <dbReference type="Proteomes" id="UP000006671"/>
    </source>
</evidence>
<keyword evidence="6 7" id="KW-0012">Acyltransferase</keyword>
<comment type="catalytic activity">
    <reaction evidence="7">
        <text>L-cysteinyl-[protein] + hexadecanoyl-CoA = S-hexadecanoyl-L-cysteinyl-[protein] + CoA</text>
        <dbReference type="Rhea" id="RHEA:36683"/>
        <dbReference type="Rhea" id="RHEA-COMP:10131"/>
        <dbReference type="Rhea" id="RHEA-COMP:11032"/>
        <dbReference type="ChEBI" id="CHEBI:29950"/>
        <dbReference type="ChEBI" id="CHEBI:57287"/>
        <dbReference type="ChEBI" id="CHEBI:57379"/>
        <dbReference type="ChEBI" id="CHEBI:74151"/>
        <dbReference type="EC" id="2.3.1.225"/>
    </reaction>
</comment>
<dbReference type="RefSeq" id="XP_002683508.1">
    <property type="nucleotide sequence ID" value="XM_002683462.1"/>
</dbReference>
<evidence type="ECO:0000256" key="7">
    <source>
        <dbReference type="RuleBase" id="RU079119"/>
    </source>
</evidence>
<dbReference type="GO" id="GO:0006612">
    <property type="term" value="P:protein targeting to membrane"/>
    <property type="evidence" value="ECO:0007669"/>
    <property type="project" value="TreeGrafter"/>
</dbReference>
<keyword evidence="3 7" id="KW-0812">Transmembrane</keyword>
<name>D2UYB6_NAEGR</name>
<protein>
    <recommendedName>
        <fullName evidence="7">Palmitoyltransferase</fullName>
        <ecNumber evidence="7">2.3.1.225</ecNumber>
    </recommendedName>
</protein>
<dbReference type="GO" id="GO:0005794">
    <property type="term" value="C:Golgi apparatus"/>
    <property type="evidence" value="ECO:0007669"/>
    <property type="project" value="TreeGrafter"/>
</dbReference>
<comment type="domain">
    <text evidence="7">The DHHC domain is required for palmitoyltransferase activity.</text>
</comment>
<dbReference type="eggNOG" id="KOG1312">
    <property type="taxonomic scope" value="Eukaryota"/>
</dbReference>
<dbReference type="PROSITE" id="PS50216">
    <property type="entry name" value="DHHC"/>
    <property type="match status" value="1"/>
</dbReference>
<dbReference type="GO" id="GO:0016020">
    <property type="term" value="C:membrane"/>
    <property type="evidence" value="ECO:0007669"/>
    <property type="project" value="UniProtKB-SubCell"/>
</dbReference>
<keyword evidence="4 7" id="KW-1133">Transmembrane helix</keyword>
<dbReference type="InterPro" id="IPR039859">
    <property type="entry name" value="PFA4/ZDH16/20/ERF2-like"/>
</dbReference>
<dbReference type="InParanoid" id="D2UYB6"/>
<organism evidence="10">
    <name type="scientific">Naegleria gruberi</name>
    <name type="common">Amoeba</name>
    <dbReference type="NCBI Taxonomy" id="5762"/>
    <lineage>
        <taxon>Eukaryota</taxon>
        <taxon>Discoba</taxon>
        <taxon>Heterolobosea</taxon>
        <taxon>Tetramitia</taxon>
        <taxon>Eutetramitia</taxon>
        <taxon>Vahlkampfiidae</taxon>
        <taxon>Naegleria</taxon>
    </lineage>
</organism>
<sequence length="230" mass="26832">VQIVYLALISINVALYLVTVFREIPNLYIPEYHRYTGLVALIITYCSFLIASFSDPGFITKKTERQFEKSFPYDEVMYISERKCSTCDIVRPARSKHCPLSGKCVAKFDHYCGWLNNDVGELNYRWFHSFLICNFLLVVYAVYIYVQTLMSLVDEENLWSSTFMNNKGERVSASVSIIIQYMLSRHIMIIAQLFFIAACGLMIFGFWLYHFYLVCTNTTTSETFKKKDLE</sequence>
<dbReference type="OrthoDB" id="5977743at2759"/>
<dbReference type="VEuPathDB" id="AmoebaDB:NAEGRDRAFT_3070"/>